<feature type="region of interest" description="Disordered" evidence="1">
    <location>
        <begin position="348"/>
        <end position="408"/>
    </location>
</feature>
<dbReference type="EMBL" id="CAKAEH010001494">
    <property type="protein sequence ID" value="CAG9536880.1"/>
    <property type="molecule type" value="Genomic_DNA"/>
</dbReference>
<feature type="compositionally biased region" description="Basic and acidic residues" evidence="1">
    <location>
        <begin position="370"/>
        <end position="381"/>
    </location>
</feature>
<sequence>MRIFNVDRVHSTIFNHSIFAVNRNTQTDWCRMNQKVQIGVTMRHVAIQSKRTQVKERTKRHVTTKDAAVQFSTNISQQQLTKVIAEMICQILAVNEKKQQLQKNSGIELSSIIGKNLNQIKFDDLSGRKINLPKKPAMKKNVEYFNEAQKQSSKCQRLHKLKLANLNNNFRKGNLVRLCNKPKLETNKLQLQHYANFINNPPTSYNVICRRQLLHKLDQLIDQKATTLQKIQKLKSVNLNDTTKNSKRKIQRLCQISSNPLHQSNKQQVLLSTGKNTANISMLNDNWQLAKSTNQILTQKLNDSNKNSFDNSKLPLSSTTINECTSGSTVRNSFEKLKKNLVTEEWRNSGHTISGSDPETSSDSDSDIASVDKNDNDKDNSMDSTARTASSEFSSEALTITSELQSIK</sequence>
<name>A0A8J2M0S6_9BILA</name>
<evidence type="ECO:0000256" key="1">
    <source>
        <dbReference type="SAM" id="MobiDB-lite"/>
    </source>
</evidence>
<organism evidence="2 3">
    <name type="scientific">Cercopithifilaria johnstoni</name>
    <dbReference type="NCBI Taxonomy" id="2874296"/>
    <lineage>
        <taxon>Eukaryota</taxon>
        <taxon>Metazoa</taxon>
        <taxon>Ecdysozoa</taxon>
        <taxon>Nematoda</taxon>
        <taxon>Chromadorea</taxon>
        <taxon>Rhabditida</taxon>
        <taxon>Spirurina</taxon>
        <taxon>Spiruromorpha</taxon>
        <taxon>Filarioidea</taxon>
        <taxon>Onchocercidae</taxon>
        <taxon>Cercopithifilaria</taxon>
    </lineage>
</organism>
<gene>
    <name evidence="2" type="ORF">CJOHNSTONI_LOCUS6753</name>
</gene>
<dbReference type="Proteomes" id="UP000746747">
    <property type="component" value="Unassembled WGS sequence"/>
</dbReference>
<keyword evidence="3" id="KW-1185">Reference proteome</keyword>
<proteinExistence type="predicted"/>
<evidence type="ECO:0000313" key="3">
    <source>
        <dbReference type="Proteomes" id="UP000746747"/>
    </source>
</evidence>
<protein>
    <submittedName>
        <fullName evidence="2">Uncharacterized protein</fullName>
    </submittedName>
</protein>
<evidence type="ECO:0000313" key="2">
    <source>
        <dbReference type="EMBL" id="CAG9536880.1"/>
    </source>
</evidence>
<accession>A0A8J2M0S6</accession>
<comment type="caution">
    <text evidence="2">The sequence shown here is derived from an EMBL/GenBank/DDBJ whole genome shotgun (WGS) entry which is preliminary data.</text>
</comment>
<dbReference type="OrthoDB" id="5834082at2759"/>
<feature type="compositionally biased region" description="Polar residues" evidence="1">
    <location>
        <begin position="382"/>
        <end position="408"/>
    </location>
</feature>
<reference evidence="2" key="1">
    <citation type="submission" date="2021-09" db="EMBL/GenBank/DDBJ databases">
        <authorList>
            <consortium name="Pathogen Informatics"/>
        </authorList>
    </citation>
    <scope>NUCLEOTIDE SEQUENCE</scope>
</reference>
<dbReference type="AlphaFoldDB" id="A0A8J2M0S6"/>